<evidence type="ECO:0000313" key="5">
    <source>
        <dbReference type="Proteomes" id="UP000008694"/>
    </source>
</evidence>
<organism evidence="5">
    <name type="scientific">Arabidopsis lyrata subsp. lyrata</name>
    <name type="common">Lyre-leaved rock-cress</name>
    <dbReference type="NCBI Taxonomy" id="81972"/>
    <lineage>
        <taxon>Eukaryota</taxon>
        <taxon>Viridiplantae</taxon>
        <taxon>Streptophyta</taxon>
        <taxon>Embryophyta</taxon>
        <taxon>Tracheophyta</taxon>
        <taxon>Spermatophyta</taxon>
        <taxon>Magnoliopsida</taxon>
        <taxon>eudicotyledons</taxon>
        <taxon>Gunneridae</taxon>
        <taxon>Pentapetalae</taxon>
        <taxon>rosids</taxon>
        <taxon>malvids</taxon>
        <taxon>Brassicales</taxon>
        <taxon>Brassicaceae</taxon>
        <taxon>Camelineae</taxon>
        <taxon>Arabidopsis</taxon>
    </lineage>
</organism>
<evidence type="ECO:0000256" key="2">
    <source>
        <dbReference type="ARBA" id="ARBA00023004"/>
    </source>
</evidence>
<dbReference type="Proteomes" id="UP000008694">
    <property type="component" value="Unassembled WGS sequence"/>
</dbReference>
<dbReference type="PANTHER" id="PTHR47991">
    <property type="entry name" value="OXOGLUTARATE/IRON-DEPENDENT DIOXYGENASE"/>
    <property type="match status" value="1"/>
</dbReference>
<dbReference type="Pfam" id="PF14226">
    <property type="entry name" value="DIOX_N"/>
    <property type="match status" value="1"/>
</dbReference>
<dbReference type="STRING" id="81972.D7L6Y6"/>
<dbReference type="InterPro" id="IPR027443">
    <property type="entry name" value="IPNS-like_sf"/>
</dbReference>
<keyword evidence="5" id="KW-1185">Reference proteome</keyword>
<gene>
    <name evidence="4" type="ORF">ARALYDRAFT_674350</name>
</gene>
<dbReference type="InterPro" id="IPR026992">
    <property type="entry name" value="DIOX_N"/>
</dbReference>
<feature type="domain" description="Non-haem dioxygenase N-terminal" evidence="3">
    <location>
        <begin position="11"/>
        <end position="101"/>
    </location>
</feature>
<keyword evidence="1" id="KW-0479">Metal-binding</keyword>
<dbReference type="InterPro" id="IPR050295">
    <property type="entry name" value="Plant_2OG-oxidoreductases"/>
</dbReference>
<evidence type="ECO:0000259" key="3">
    <source>
        <dbReference type="Pfam" id="PF14226"/>
    </source>
</evidence>
<name>D7L6Y6_ARALL</name>
<dbReference type="Gene3D" id="2.60.120.330">
    <property type="entry name" value="B-lactam Antibiotic, Isopenicillin N Synthase, Chain"/>
    <property type="match status" value="1"/>
</dbReference>
<reference evidence="5" key="1">
    <citation type="journal article" date="2011" name="Nat. Genet.">
        <title>The Arabidopsis lyrata genome sequence and the basis of rapid genome size change.</title>
        <authorList>
            <person name="Hu T.T."/>
            <person name="Pattyn P."/>
            <person name="Bakker E.G."/>
            <person name="Cao J."/>
            <person name="Cheng J.-F."/>
            <person name="Clark R.M."/>
            <person name="Fahlgren N."/>
            <person name="Fawcett J.A."/>
            <person name="Grimwood J."/>
            <person name="Gundlach H."/>
            <person name="Haberer G."/>
            <person name="Hollister J.D."/>
            <person name="Ossowski S."/>
            <person name="Ottilar R.P."/>
            <person name="Salamov A.A."/>
            <person name="Schneeberger K."/>
            <person name="Spannagl M."/>
            <person name="Wang X."/>
            <person name="Yang L."/>
            <person name="Nasrallah M.E."/>
            <person name="Bergelson J."/>
            <person name="Carrington J.C."/>
            <person name="Gaut B.S."/>
            <person name="Schmutz J."/>
            <person name="Mayer K.F.X."/>
            <person name="Van de Peer Y."/>
            <person name="Grigoriev I.V."/>
            <person name="Nordborg M."/>
            <person name="Weigel D."/>
            <person name="Guo Y.-L."/>
        </authorList>
    </citation>
    <scope>NUCLEOTIDE SEQUENCE [LARGE SCALE GENOMIC DNA]</scope>
    <source>
        <strain evidence="5">cv. MN47</strain>
    </source>
</reference>
<accession>D7L6Y6</accession>
<evidence type="ECO:0000256" key="1">
    <source>
        <dbReference type="ARBA" id="ARBA00022723"/>
    </source>
</evidence>
<dbReference type="GO" id="GO:0046872">
    <property type="term" value="F:metal ion binding"/>
    <property type="evidence" value="ECO:0007669"/>
    <property type="project" value="UniProtKB-KW"/>
</dbReference>
<dbReference type="Gramene" id="Al_scaffold_0003_3547">
    <property type="protein sequence ID" value="Al_scaffold_0003_3547"/>
    <property type="gene ID" value="Al_scaffold_0003_3547"/>
</dbReference>
<dbReference type="HOGENOM" id="CLU_155514_0_0_1"/>
<keyword evidence="2" id="KW-0408">Iron</keyword>
<dbReference type="SUPFAM" id="SSF51197">
    <property type="entry name" value="Clavaminate synthase-like"/>
    <property type="match status" value="1"/>
</dbReference>
<proteinExistence type="predicted"/>
<sequence length="116" mass="13483">MVLIKEREMEIPVIEFGELDGENRSKTMALLDHACDKWGFFMVDNHGIDKELMEKVKKMINSHYEEHLKEKCYQSAMVKALTEGKTSDADWESSFFISHKPTSNICEIPNNSEELR</sequence>
<dbReference type="eggNOG" id="KOG0143">
    <property type="taxonomic scope" value="Eukaryota"/>
</dbReference>
<protein>
    <submittedName>
        <fullName evidence="4">Predicted protein</fullName>
    </submittedName>
</protein>
<evidence type="ECO:0000313" key="4">
    <source>
        <dbReference type="EMBL" id="EFH60240.1"/>
    </source>
</evidence>
<dbReference type="EMBL" id="GL348715">
    <property type="protein sequence ID" value="EFH60240.1"/>
    <property type="molecule type" value="Genomic_DNA"/>
</dbReference>
<dbReference type="AlphaFoldDB" id="D7L6Y6"/>